<proteinExistence type="predicted"/>
<dbReference type="Proteomes" id="UP000266385">
    <property type="component" value="Unassembled WGS sequence"/>
</dbReference>
<dbReference type="OrthoDB" id="7619223at2"/>
<accession>A0A399R9I2</accession>
<dbReference type="AlphaFoldDB" id="A0A399R9I2"/>
<gene>
    <name evidence="1" type="ORF">D1223_14860</name>
</gene>
<dbReference type="RefSeq" id="WP_119377225.1">
    <property type="nucleotide sequence ID" value="NZ_QWFX01000014.1"/>
</dbReference>
<comment type="caution">
    <text evidence="1">The sequence shown here is derived from an EMBL/GenBank/DDBJ whole genome shotgun (WGS) entry which is preliminary data.</text>
</comment>
<sequence>MLFLLNDQIVNVALPEMHLERRWKMIGCGKPYGLRACEVVEFVQGRLEEVRVTRETLSDKEARDLAALIISRTGANSLILRHRSDGSSEPMLRLIPAPVLDVFARGSLAGQASVQSHDDQQAAAAH</sequence>
<evidence type="ECO:0000313" key="1">
    <source>
        <dbReference type="EMBL" id="RIJ27111.1"/>
    </source>
</evidence>
<name>A0A399R9I2_9PROT</name>
<protein>
    <submittedName>
        <fullName evidence="1">Uncharacterized protein</fullName>
    </submittedName>
</protein>
<dbReference type="EMBL" id="QWFX01000014">
    <property type="protein sequence ID" value="RIJ27111.1"/>
    <property type="molecule type" value="Genomic_DNA"/>
</dbReference>
<evidence type="ECO:0000313" key="2">
    <source>
        <dbReference type="Proteomes" id="UP000266385"/>
    </source>
</evidence>
<reference evidence="1 2" key="1">
    <citation type="submission" date="2018-08" db="EMBL/GenBank/DDBJ databases">
        <title>Henriciella mobilis sp. nov., isolated from seawater.</title>
        <authorList>
            <person name="Cheng H."/>
            <person name="Wu Y.-H."/>
            <person name="Xu X.-W."/>
            <person name="Guo L.-L."/>
        </authorList>
    </citation>
    <scope>NUCLEOTIDE SEQUENCE [LARGE SCALE GENOMIC DNA]</scope>
    <source>
        <strain evidence="1 2">JN25</strain>
    </source>
</reference>
<keyword evidence="2" id="KW-1185">Reference proteome</keyword>
<organism evidence="1 2">
    <name type="scientific">Henriciella mobilis</name>
    <dbReference type="NCBI Taxonomy" id="2305467"/>
    <lineage>
        <taxon>Bacteria</taxon>
        <taxon>Pseudomonadati</taxon>
        <taxon>Pseudomonadota</taxon>
        <taxon>Alphaproteobacteria</taxon>
        <taxon>Hyphomonadales</taxon>
        <taxon>Hyphomonadaceae</taxon>
        <taxon>Henriciella</taxon>
    </lineage>
</organism>